<reference evidence="3" key="2">
    <citation type="submission" date="2015-01" db="EMBL/GenBank/DDBJ databases">
        <title>Evolutionary Origins and Diversification of the Mycorrhizal Mutualists.</title>
        <authorList>
            <consortium name="DOE Joint Genome Institute"/>
            <consortium name="Mycorrhizal Genomics Consortium"/>
            <person name="Kohler A."/>
            <person name="Kuo A."/>
            <person name="Nagy L.G."/>
            <person name="Floudas D."/>
            <person name="Copeland A."/>
            <person name="Barry K.W."/>
            <person name="Cichocki N."/>
            <person name="Veneault-Fourrey C."/>
            <person name="LaButti K."/>
            <person name="Lindquist E.A."/>
            <person name="Lipzen A."/>
            <person name="Lundell T."/>
            <person name="Morin E."/>
            <person name="Murat C."/>
            <person name="Riley R."/>
            <person name="Ohm R."/>
            <person name="Sun H."/>
            <person name="Tunlid A."/>
            <person name="Henrissat B."/>
            <person name="Grigoriev I.V."/>
            <person name="Hibbett D.S."/>
            <person name="Martin F."/>
        </authorList>
    </citation>
    <scope>NUCLEOTIDE SEQUENCE [LARGE SCALE GENOMIC DNA]</scope>
    <source>
        <strain evidence="3">Ve08.2h10</strain>
    </source>
</reference>
<evidence type="ECO:0000313" key="2">
    <source>
        <dbReference type="EMBL" id="KIK79681.1"/>
    </source>
</evidence>
<dbReference type="HOGENOM" id="CLU_3087870_0_0_1"/>
<keyword evidence="3" id="KW-1185">Reference proteome</keyword>
<proteinExistence type="predicted"/>
<dbReference type="InParanoid" id="A0A0D0D7J6"/>
<dbReference type="AlphaFoldDB" id="A0A0D0D7J6"/>
<protein>
    <submittedName>
        <fullName evidence="2">Uncharacterized protein</fullName>
    </submittedName>
</protein>
<feature type="region of interest" description="Disordered" evidence="1">
    <location>
        <begin position="18"/>
        <end position="52"/>
    </location>
</feature>
<dbReference type="Proteomes" id="UP000054538">
    <property type="component" value="Unassembled WGS sequence"/>
</dbReference>
<evidence type="ECO:0000256" key="1">
    <source>
        <dbReference type="SAM" id="MobiDB-lite"/>
    </source>
</evidence>
<reference evidence="2 3" key="1">
    <citation type="submission" date="2014-04" db="EMBL/GenBank/DDBJ databases">
        <authorList>
            <consortium name="DOE Joint Genome Institute"/>
            <person name="Kuo A."/>
            <person name="Kohler A."/>
            <person name="Jargeat P."/>
            <person name="Nagy L.G."/>
            <person name="Floudas D."/>
            <person name="Copeland A."/>
            <person name="Barry K.W."/>
            <person name="Cichocki N."/>
            <person name="Veneault-Fourrey C."/>
            <person name="LaButti K."/>
            <person name="Lindquist E.A."/>
            <person name="Lipzen A."/>
            <person name="Lundell T."/>
            <person name="Morin E."/>
            <person name="Murat C."/>
            <person name="Sun H."/>
            <person name="Tunlid A."/>
            <person name="Henrissat B."/>
            <person name="Grigoriev I.V."/>
            <person name="Hibbett D.S."/>
            <person name="Martin F."/>
            <person name="Nordberg H.P."/>
            <person name="Cantor M.N."/>
            <person name="Hua S.X."/>
        </authorList>
    </citation>
    <scope>NUCLEOTIDE SEQUENCE [LARGE SCALE GENOMIC DNA]</scope>
    <source>
        <strain evidence="2 3">Ve08.2h10</strain>
    </source>
</reference>
<sequence length="52" mass="5368">MVVAISISTQWEGAGFPFKSSPASKHSVKTAHEAVSGHDGNKIQAEPSCVSA</sequence>
<evidence type="ECO:0000313" key="3">
    <source>
        <dbReference type="Proteomes" id="UP000054538"/>
    </source>
</evidence>
<name>A0A0D0D7J6_9AGAM</name>
<accession>A0A0D0D7J6</accession>
<gene>
    <name evidence="2" type="ORF">PAXRUDRAFT_833983</name>
</gene>
<dbReference type="EMBL" id="KN826214">
    <property type="protein sequence ID" value="KIK79681.1"/>
    <property type="molecule type" value="Genomic_DNA"/>
</dbReference>
<feature type="compositionally biased region" description="Basic and acidic residues" evidence="1">
    <location>
        <begin position="30"/>
        <end position="41"/>
    </location>
</feature>
<organism evidence="2 3">
    <name type="scientific">Paxillus rubicundulus Ve08.2h10</name>
    <dbReference type="NCBI Taxonomy" id="930991"/>
    <lineage>
        <taxon>Eukaryota</taxon>
        <taxon>Fungi</taxon>
        <taxon>Dikarya</taxon>
        <taxon>Basidiomycota</taxon>
        <taxon>Agaricomycotina</taxon>
        <taxon>Agaricomycetes</taxon>
        <taxon>Agaricomycetidae</taxon>
        <taxon>Boletales</taxon>
        <taxon>Paxilineae</taxon>
        <taxon>Paxillaceae</taxon>
        <taxon>Paxillus</taxon>
    </lineage>
</organism>